<evidence type="ECO:0000313" key="9">
    <source>
        <dbReference type="Proteomes" id="UP000596427"/>
    </source>
</evidence>
<keyword evidence="2" id="KW-0001">2Fe-2S</keyword>
<keyword evidence="4" id="KW-0408">Iron</keyword>
<evidence type="ECO:0000256" key="2">
    <source>
        <dbReference type="ARBA" id="ARBA00022714"/>
    </source>
</evidence>
<dbReference type="KEGG" id="xdi:EZH22_00885"/>
<dbReference type="PROSITE" id="PS51085">
    <property type="entry name" value="2FE2S_FER_2"/>
    <property type="match status" value="1"/>
</dbReference>
<evidence type="ECO:0000256" key="1">
    <source>
        <dbReference type="ARBA" id="ARBA00010914"/>
    </source>
</evidence>
<dbReference type="GO" id="GO:0051537">
    <property type="term" value="F:2 iron, 2 sulfur cluster binding"/>
    <property type="evidence" value="ECO:0007669"/>
    <property type="project" value="UniProtKB-KW"/>
</dbReference>
<dbReference type="Pfam" id="PF00111">
    <property type="entry name" value="Fer2"/>
    <property type="match status" value="1"/>
</dbReference>
<keyword evidence="3" id="KW-0479">Metal-binding</keyword>
<feature type="domain" description="2Fe-2S ferredoxin-type" evidence="7">
    <location>
        <begin position="2"/>
        <end position="106"/>
    </location>
</feature>
<dbReference type="PANTHER" id="PTHR23426:SF65">
    <property type="entry name" value="FERREDOXIN-2, MITOCHONDRIAL"/>
    <property type="match status" value="1"/>
</dbReference>
<accession>A0A974PQ06</accession>
<dbReference type="EMBL" id="CP063362">
    <property type="protein sequence ID" value="QRG07040.1"/>
    <property type="molecule type" value="Genomic_DNA"/>
</dbReference>
<evidence type="ECO:0000313" key="8">
    <source>
        <dbReference type="EMBL" id="QRG07040.1"/>
    </source>
</evidence>
<evidence type="ECO:0000259" key="7">
    <source>
        <dbReference type="PROSITE" id="PS51085"/>
    </source>
</evidence>
<dbReference type="InterPro" id="IPR001041">
    <property type="entry name" value="2Fe-2S_ferredoxin-type"/>
</dbReference>
<evidence type="ECO:0000256" key="4">
    <source>
        <dbReference type="ARBA" id="ARBA00023004"/>
    </source>
</evidence>
<dbReference type="CDD" id="cd00207">
    <property type="entry name" value="fer2"/>
    <property type="match status" value="1"/>
</dbReference>
<dbReference type="Gene3D" id="3.10.20.30">
    <property type="match status" value="1"/>
</dbReference>
<evidence type="ECO:0000256" key="6">
    <source>
        <dbReference type="ARBA" id="ARBA00034078"/>
    </source>
</evidence>
<gene>
    <name evidence="8" type="ORF">EZH22_00885</name>
</gene>
<keyword evidence="9" id="KW-1185">Reference proteome</keyword>
<comment type="similarity">
    <text evidence="1">Belongs to the adrenodoxin/putidaredoxin family.</text>
</comment>
<sequence>MPSVVFVSPSGARQELVFDRPTSAMQVARSHGVAGIEAECGGALSCGTCHVYVDEADTGRLAVASEQESDMLDLVAAERKATSRLCCQIELSDQLDGLVLHVPETQF</sequence>
<protein>
    <submittedName>
        <fullName evidence="8">2Fe-2S iron-sulfur cluster binding domain-containing protein</fullName>
    </submittedName>
</protein>
<dbReference type="PANTHER" id="PTHR23426">
    <property type="entry name" value="FERREDOXIN/ADRENODOXIN"/>
    <property type="match status" value="1"/>
</dbReference>
<dbReference type="PRINTS" id="PR00355">
    <property type="entry name" value="ADRENODOXIN"/>
</dbReference>
<name>A0A974PQ06_9HYPH</name>
<dbReference type="GO" id="GO:0009055">
    <property type="term" value="F:electron transfer activity"/>
    <property type="evidence" value="ECO:0007669"/>
    <property type="project" value="TreeGrafter"/>
</dbReference>
<reference evidence="8 9" key="1">
    <citation type="submission" date="2020-10" db="EMBL/GenBank/DDBJ databases">
        <title>Degradation of 1,4-Dioxane by Xanthobacter sp. YN2, via a Novel Group-2 Soluble Di-Iron Monooxygenase.</title>
        <authorList>
            <person name="Ma F."/>
            <person name="Wang Y."/>
            <person name="Yang J."/>
            <person name="Guo H."/>
            <person name="Su D."/>
            <person name="Yu L."/>
        </authorList>
    </citation>
    <scope>NUCLEOTIDE SEQUENCE [LARGE SCALE GENOMIC DNA]</scope>
    <source>
        <strain evidence="8 9">YN2</strain>
    </source>
</reference>
<proteinExistence type="inferred from homology"/>
<evidence type="ECO:0000256" key="5">
    <source>
        <dbReference type="ARBA" id="ARBA00023014"/>
    </source>
</evidence>
<dbReference type="GO" id="GO:0140647">
    <property type="term" value="P:P450-containing electron transport chain"/>
    <property type="evidence" value="ECO:0007669"/>
    <property type="project" value="InterPro"/>
</dbReference>
<dbReference type="AlphaFoldDB" id="A0A974PQ06"/>
<keyword evidence="5" id="KW-0411">Iron-sulfur</keyword>
<dbReference type="GO" id="GO:0046872">
    <property type="term" value="F:metal ion binding"/>
    <property type="evidence" value="ECO:0007669"/>
    <property type="project" value="UniProtKB-KW"/>
</dbReference>
<dbReference type="SUPFAM" id="SSF54292">
    <property type="entry name" value="2Fe-2S ferredoxin-like"/>
    <property type="match status" value="1"/>
</dbReference>
<dbReference type="Proteomes" id="UP000596427">
    <property type="component" value="Chromosome"/>
</dbReference>
<dbReference type="InterPro" id="IPR036010">
    <property type="entry name" value="2Fe-2S_ferredoxin-like_sf"/>
</dbReference>
<dbReference type="InterPro" id="IPR012675">
    <property type="entry name" value="Beta-grasp_dom_sf"/>
</dbReference>
<organism evidence="8 9">
    <name type="scientific">Xanthobacter dioxanivorans</name>
    <dbReference type="NCBI Taxonomy" id="2528964"/>
    <lineage>
        <taxon>Bacteria</taxon>
        <taxon>Pseudomonadati</taxon>
        <taxon>Pseudomonadota</taxon>
        <taxon>Alphaproteobacteria</taxon>
        <taxon>Hyphomicrobiales</taxon>
        <taxon>Xanthobacteraceae</taxon>
        <taxon>Xanthobacter</taxon>
    </lineage>
</organism>
<evidence type="ECO:0000256" key="3">
    <source>
        <dbReference type="ARBA" id="ARBA00022723"/>
    </source>
</evidence>
<comment type="cofactor">
    <cofactor evidence="6">
        <name>[2Fe-2S] cluster</name>
        <dbReference type="ChEBI" id="CHEBI:190135"/>
    </cofactor>
</comment>
<dbReference type="InterPro" id="IPR001055">
    <property type="entry name" value="Adrenodoxin-like"/>
</dbReference>